<evidence type="ECO:0000256" key="1">
    <source>
        <dbReference type="ARBA" id="ARBA00023015"/>
    </source>
</evidence>
<dbReference type="Pfam" id="PF00440">
    <property type="entry name" value="TetR_N"/>
    <property type="match status" value="1"/>
</dbReference>
<keyword evidence="2 4" id="KW-0238">DNA-binding</keyword>
<keyword evidence="3" id="KW-0804">Transcription</keyword>
<dbReference type="Gene3D" id="1.10.357.10">
    <property type="entry name" value="Tetracycline Repressor, domain 2"/>
    <property type="match status" value="1"/>
</dbReference>
<feature type="DNA-binding region" description="H-T-H motif" evidence="4">
    <location>
        <begin position="27"/>
        <end position="46"/>
    </location>
</feature>
<geneLocation type="plasmid" evidence="6 7">
    <name>pP880101</name>
</geneLocation>
<dbReference type="GO" id="GO:0003677">
    <property type="term" value="F:DNA binding"/>
    <property type="evidence" value="ECO:0007669"/>
    <property type="project" value="UniProtKB-UniRule"/>
</dbReference>
<keyword evidence="6" id="KW-0614">Plasmid</keyword>
<dbReference type="OrthoDB" id="9780939at2"/>
<evidence type="ECO:0000256" key="4">
    <source>
        <dbReference type="PROSITE-ProRule" id="PRU00335"/>
    </source>
</evidence>
<dbReference type="HOGENOM" id="CLU_069356_28_4_3"/>
<proteinExistence type="predicted"/>
<dbReference type="InterPro" id="IPR036271">
    <property type="entry name" value="Tet_transcr_reg_TetR-rel_C_sf"/>
</dbReference>
<dbReference type="EMBL" id="CP001288">
    <property type="protein sequence ID" value="ACK68377.1"/>
    <property type="molecule type" value="Genomic_DNA"/>
</dbReference>
<dbReference type="PRINTS" id="PR00455">
    <property type="entry name" value="HTHTETR"/>
</dbReference>
<evidence type="ECO:0000256" key="2">
    <source>
        <dbReference type="ARBA" id="ARBA00023125"/>
    </source>
</evidence>
<dbReference type="PROSITE" id="PS50977">
    <property type="entry name" value="HTH_TETR_2"/>
    <property type="match status" value="1"/>
</dbReference>
<dbReference type="RefSeq" id="WP_012593013.1">
    <property type="nucleotide sequence ID" value="NC_011721.1"/>
</dbReference>
<name>B7K6F5_RIPO1</name>
<protein>
    <submittedName>
        <fullName evidence="6">Transcriptional regulator, TetR family</fullName>
    </submittedName>
</protein>
<dbReference type="AlphaFoldDB" id="B7K6F5"/>
<evidence type="ECO:0000259" key="5">
    <source>
        <dbReference type="PROSITE" id="PS50977"/>
    </source>
</evidence>
<dbReference type="PANTHER" id="PTHR47506:SF1">
    <property type="entry name" value="HTH-TYPE TRANSCRIPTIONAL REGULATOR YJDC"/>
    <property type="match status" value="1"/>
</dbReference>
<keyword evidence="7" id="KW-1185">Reference proteome</keyword>
<evidence type="ECO:0000313" key="7">
    <source>
        <dbReference type="Proteomes" id="UP000008204"/>
    </source>
</evidence>
<organism evidence="6 7">
    <name type="scientific">Rippkaea orientalis (strain PCC 8801 / RF-1)</name>
    <name type="common">Cyanothece sp. (strain PCC 8801)</name>
    <dbReference type="NCBI Taxonomy" id="41431"/>
    <lineage>
        <taxon>Bacteria</taxon>
        <taxon>Bacillati</taxon>
        <taxon>Cyanobacteriota</taxon>
        <taxon>Cyanophyceae</taxon>
        <taxon>Oscillatoriophycideae</taxon>
        <taxon>Chroococcales</taxon>
        <taxon>Aphanothecaceae</taxon>
        <taxon>Rippkaea</taxon>
        <taxon>Rippkaea orientalis</taxon>
    </lineage>
</organism>
<feature type="domain" description="HTH tetR-type" evidence="5">
    <location>
        <begin position="4"/>
        <end position="64"/>
    </location>
</feature>
<gene>
    <name evidence="6" type="ordered locus">PCC8801_4458</name>
</gene>
<dbReference type="InterPro" id="IPR009057">
    <property type="entry name" value="Homeodomain-like_sf"/>
</dbReference>
<reference evidence="7" key="1">
    <citation type="journal article" date="2011" name="MBio">
        <title>Novel metabolic attributes of the genus Cyanothece, comprising a group of unicellular nitrogen-fixing Cyanobacteria.</title>
        <authorList>
            <person name="Bandyopadhyay A."/>
            <person name="Elvitigala T."/>
            <person name="Welsh E."/>
            <person name="Stockel J."/>
            <person name="Liberton M."/>
            <person name="Min H."/>
            <person name="Sherman L.A."/>
            <person name="Pakrasi H.B."/>
        </authorList>
    </citation>
    <scope>NUCLEOTIDE SEQUENCE [LARGE SCALE GENOMIC DNA]</scope>
    <source>
        <strain evidence="7">PCC 8801</strain>
        <plasmid evidence="7">pP880101</plasmid>
    </source>
</reference>
<evidence type="ECO:0000313" key="6">
    <source>
        <dbReference type="EMBL" id="ACK68377.1"/>
    </source>
</evidence>
<evidence type="ECO:0000256" key="3">
    <source>
        <dbReference type="ARBA" id="ARBA00023163"/>
    </source>
</evidence>
<dbReference type="KEGG" id="cyp:PCC8801_4458"/>
<accession>B7K6F5</accession>
<sequence length="195" mass="22478">MSETETRDKILECCKELIQGKGYHAFTMNEIAQLLEISSSNIYHHFRNKENLVKETVAKYKEDVEKILKQIAQDASSLRECLEGLINVYAEVLKPDNKRICLCMTLMVELNTLPQPITDELNQFFDLQVNWTTSVFQQYEPEMTLLNYEPAMLISGLEGIIAVARMKGGSEYFKNVAYSLIDNFLIAHQKEVTRE</sequence>
<dbReference type="InterPro" id="IPR001647">
    <property type="entry name" value="HTH_TetR"/>
</dbReference>
<keyword evidence="1" id="KW-0805">Transcription regulation</keyword>
<dbReference type="SUPFAM" id="SSF46689">
    <property type="entry name" value="Homeodomain-like"/>
    <property type="match status" value="1"/>
</dbReference>
<dbReference type="Proteomes" id="UP000008204">
    <property type="component" value="Plasmid pP880101"/>
</dbReference>
<dbReference type="PANTHER" id="PTHR47506">
    <property type="entry name" value="TRANSCRIPTIONAL REGULATORY PROTEIN"/>
    <property type="match status" value="1"/>
</dbReference>
<dbReference type="SUPFAM" id="SSF48498">
    <property type="entry name" value="Tetracyclin repressor-like, C-terminal domain"/>
    <property type="match status" value="1"/>
</dbReference>